<organism evidence="1 2">
    <name type="scientific">Kitasatospora cathayae</name>
    <dbReference type="NCBI Taxonomy" id="3004092"/>
    <lineage>
        <taxon>Bacteria</taxon>
        <taxon>Bacillati</taxon>
        <taxon>Actinomycetota</taxon>
        <taxon>Actinomycetes</taxon>
        <taxon>Kitasatosporales</taxon>
        <taxon>Streptomycetaceae</taxon>
        <taxon>Kitasatospora</taxon>
    </lineage>
</organism>
<accession>A0ABY7QA17</accession>
<name>A0ABY7QA17_9ACTN</name>
<evidence type="ECO:0000313" key="1">
    <source>
        <dbReference type="EMBL" id="WBP89595.1"/>
    </source>
</evidence>
<dbReference type="EMBL" id="CP115450">
    <property type="protein sequence ID" value="WBP89595.1"/>
    <property type="molecule type" value="Genomic_DNA"/>
</dbReference>
<sequence>MTTPERPPGPAGSDVRNLLTPAQFDGAVFTVLDNNPGMAAGTAERIVTEALKFVVTARTFPTVRITPSNVVDEGWHALILHTRVYAGLCDKLGGFVHHYPERPDPTRHDAAALSRTVALIEEAGYTPDHELWTGPTRALVAVAANCSHTPVPGGCGPINPGACASHCNGGGGGGGGGGEAH</sequence>
<proteinExistence type="predicted"/>
<evidence type="ECO:0000313" key="2">
    <source>
        <dbReference type="Proteomes" id="UP001212821"/>
    </source>
</evidence>
<gene>
    <name evidence="1" type="ORF">O1G21_29630</name>
</gene>
<keyword evidence="2" id="KW-1185">Reference proteome</keyword>
<reference evidence="2" key="1">
    <citation type="submission" date="2022-12" db="EMBL/GenBank/DDBJ databases">
        <authorList>
            <person name="Mo P."/>
        </authorList>
    </citation>
    <scope>NUCLEOTIDE SEQUENCE [LARGE SCALE GENOMIC DNA]</scope>
    <source>
        <strain evidence="2">HUAS 3-15</strain>
    </source>
</reference>
<dbReference type="RefSeq" id="WP_270147987.1">
    <property type="nucleotide sequence ID" value="NZ_CP115450.1"/>
</dbReference>
<protein>
    <submittedName>
        <fullName evidence="1">Uncharacterized protein</fullName>
    </submittedName>
</protein>
<dbReference type="Proteomes" id="UP001212821">
    <property type="component" value="Chromosome"/>
</dbReference>